<sequence length="143" mass="16134">MDTETATSLKGLYAAGDVACVPVQYLSGAFVYGEIAGQSAAKYAEKCNTREIDHELIQKQADKIFAQLDRSDGIKPKDFEFKLRNMITKYLAPPRNAEKLETALKWIEKFRNEDVENLKVEDLHELGKAVEARFILDCAEMTT</sequence>
<dbReference type="Gene3D" id="1.20.58.100">
    <property type="entry name" value="Fumarate reductase/succinate dehydrogenase flavoprotein-like, C-terminal domain"/>
    <property type="match status" value="1"/>
</dbReference>
<name>X1RPH8_9ZZZZ</name>
<feature type="non-terminal residue" evidence="2">
    <location>
        <position position="143"/>
    </location>
</feature>
<protein>
    <recommendedName>
        <fullName evidence="1">Fumarate reductase/succinate dehydrogenase flavoprotein-like C-terminal domain-containing protein</fullName>
    </recommendedName>
</protein>
<comment type="caution">
    <text evidence="2">The sequence shown here is derived from an EMBL/GenBank/DDBJ whole genome shotgun (WGS) entry which is preliminary data.</text>
</comment>
<dbReference type="Pfam" id="PF02910">
    <property type="entry name" value="Succ_DH_flav_C"/>
    <property type="match status" value="1"/>
</dbReference>
<gene>
    <name evidence="2" type="ORF">S06H3_55373</name>
</gene>
<organism evidence="2">
    <name type="scientific">marine sediment metagenome</name>
    <dbReference type="NCBI Taxonomy" id="412755"/>
    <lineage>
        <taxon>unclassified sequences</taxon>
        <taxon>metagenomes</taxon>
        <taxon>ecological metagenomes</taxon>
    </lineage>
</organism>
<dbReference type="EMBL" id="BARV01035489">
    <property type="protein sequence ID" value="GAI57429.1"/>
    <property type="molecule type" value="Genomic_DNA"/>
</dbReference>
<feature type="domain" description="Fumarate reductase/succinate dehydrogenase flavoprotein-like C-terminal" evidence="1">
    <location>
        <begin position="82"/>
        <end position="142"/>
    </location>
</feature>
<accession>X1RPH8</accession>
<dbReference type="AlphaFoldDB" id="X1RPH8"/>
<dbReference type="SUPFAM" id="SSF46977">
    <property type="entry name" value="Succinate dehydrogenase/fumarate reductase flavoprotein C-terminal domain"/>
    <property type="match status" value="1"/>
</dbReference>
<dbReference type="SUPFAM" id="SSF51905">
    <property type="entry name" value="FAD/NAD(P)-binding domain"/>
    <property type="match status" value="1"/>
</dbReference>
<dbReference type="InterPro" id="IPR037099">
    <property type="entry name" value="Fum_R/Succ_DH_flav-like_C_sf"/>
</dbReference>
<proteinExistence type="predicted"/>
<dbReference type="GO" id="GO:0016491">
    <property type="term" value="F:oxidoreductase activity"/>
    <property type="evidence" value="ECO:0007669"/>
    <property type="project" value="InterPro"/>
</dbReference>
<dbReference type="InterPro" id="IPR015939">
    <property type="entry name" value="Fum_Rdtase/Succ_DH_flav-like_C"/>
</dbReference>
<evidence type="ECO:0000313" key="2">
    <source>
        <dbReference type="EMBL" id="GAI57429.1"/>
    </source>
</evidence>
<evidence type="ECO:0000259" key="1">
    <source>
        <dbReference type="Pfam" id="PF02910"/>
    </source>
</evidence>
<reference evidence="2" key="1">
    <citation type="journal article" date="2014" name="Front. Microbiol.">
        <title>High frequency of phylogenetically diverse reductive dehalogenase-homologous genes in deep subseafloor sedimentary metagenomes.</title>
        <authorList>
            <person name="Kawai M."/>
            <person name="Futagami T."/>
            <person name="Toyoda A."/>
            <person name="Takaki Y."/>
            <person name="Nishi S."/>
            <person name="Hori S."/>
            <person name="Arai W."/>
            <person name="Tsubouchi T."/>
            <person name="Morono Y."/>
            <person name="Uchiyama I."/>
            <person name="Ito T."/>
            <person name="Fujiyama A."/>
            <person name="Inagaki F."/>
            <person name="Takami H."/>
        </authorList>
    </citation>
    <scope>NUCLEOTIDE SEQUENCE</scope>
    <source>
        <strain evidence="2">Expedition CK06-06</strain>
    </source>
</reference>
<dbReference type="Gene3D" id="3.50.50.60">
    <property type="entry name" value="FAD/NAD(P)-binding domain"/>
    <property type="match status" value="1"/>
</dbReference>
<dbReference type="InterPro" id="IPR036188">
    <property type="entry name" value="FAD/NAD-bd_sf"/>
</dbReference>